<dbReference type="InterPro" id="IPR025714">
    <property type="entry name" value="Methyltranfer_dom"/>
</dbReference>
<evidence type="ECO:0000256" key="6">
    <source>
        <dbReference type="ARBA" id="ARBA00022692"/>
    </source>
</evidence>
<dbReference type="SUPFAM" id="SSF53335">
    <property type="entry name" value="S-adenosyl-L-methionine-dependent methyltransferases"/>
    <property type="match status" value="1"/>
</dbReference>
<dbReference type="SUPFAM" id="SSF55174">
    <property type="entry name" value="Alpha-L RNA-binding motif"/>
    <property type="match status" value="1"/>
</dbReference>
<dbReference type="GO" id="GO:0008757">
    <property type="term" value="F:S-adenosylmethionine-dependent methyltransferase activity"/>
    <property type="evidence" value="ECO:0007669"/>
    <property type="project" value="UniProtKB-ARBA"/>
</dbReference>
<feature type="transmembrane region" description="Helical" evidence="11">
    <location>
        <begin position="88"/>
        <end position="105"/>
    </location>
</feature>
<evidence type="ECO:0000256" key="1">
    <source>
        <dbReference type="ARBA" id="ARBA00004141"/>
    </source>
</evidence>
<gene>
    <name evidence="13" type="primary">ABSGL_06297.1 scaffold 8040</name>
</gene>
<evidence type="ECO:0000256" key="5">
    <source>
        <dbReference type="ARBA" id="ARBA00022691"/>
    </source>
</evidence>
<dbReference type="InterPro" id="IPR020103">
    <property type="entry name" value="PsdUridine_synth_cat_dom_sf"/>
</dbReference>
<feature type="transmembrane region" description="Helical" evidence="11">
    <location>
        <begin position="151"/>
        <end position="174"/>
    </location>
</feature>
<dbReference type="PROSITE" id="PS50889">
    <property type="entry name" value="S4"/>
    <property type="match status" value="1"/>
</dbReference>
<dbReference type="Pfam" id="PF03649">
    <property type="entry name" value="UPF0014"/>
    <property type="match status" value="1"/>
</dbReference>
<evidence type="ECO:0000256" key="11">
    <source>
        <dbReference type="SAM" id="Phobius"/>
    </source>
</evidence>
<dbReference type="Pfam" id="PF13847">
    <property type="entry name" value="Methyltransf_31"/>
    <property type="match status" value="1"/>
</dbReference>
<evidence type="ECO:0000256" key="3">
    <source>
        <dbReference type="ARBA" id="ARBA00022603"/>
    </source>
</evidence>
<evidence type="ECO:0000313" key="13">
    <source>
        <dbReference type="EMBL" id="SAM00589.1"/>
    </source>
</evidence>
<dbReference type="InterPro" id="IPR004556">
    <property type="entry name" value="HemK-like"/>
</dbReference>
<evidence type="ECO:0000259" key="12">
    <source>
        <dbReference type="Pfam" id="PF13847"/>
    </source>
</evidence>
<protein>
    <recommendedName>
        <fullName evidence="12">Methyltransferase domain-containing protein</fullName>
    </recommendedName>
</protein>
<feature type="domain" description="Methyltransferase" evidence="12">
    <location>
        <begin position="658"/>
        <end position="744"/>
    </location>
</feature>
<dbReference type="InterPro" id="IPR002052">
    <property type="entry name" value="DNA_methylase_N6_adenine_CS"/>
</dbReference>
<evidence type="ECO:0000256" key="2">
    <source>
        <dbReference type="ARBA" id="ARBA00005268"/>
    </source>
</evidence>
<feature type="compositionally biased region" description="Acidic residues" evidence="10">
    <location>
        <begin position="450"/>
        <end position="470"/>
    </location>
</feature>
<dbReference type="InParanoid" id="A0A163KUZ4"/>
<evidence type="ECO:0000256" key="10">
    <source>
        <dbReference type="SAM" id="MobiDB-lite"/>
    </source>
</evidence>
<dbReference type="NCBIfam" id="TIGR00536">
    <property type="entry name" value="hemK_fam"/>
    <property type="match status" value="1"/>
</dbReference>
<dbReference type="SUPFAM" id="SSF55120">
    <property type="entry name" value="Pseudouridine synthase"/>
    <property type="match status" value="1"/>
</dbReference>
<keyword evidence="5" id="KW-0949">S-adenosyl-L-methionine</keyword>
<comment type="similarity">
    <text evidence="2">Belongs to the UPF0014 family.</text>
</comment>
<dbReference type="GO" id="GO:0009982">
    <property type="term" value="F:pseudouridine synthase activity"/>
    <property type="evidence" value="ECO:0007669"/>
    <property type="project" value="InterPro"/>
</dbReference>
<evidence type="ECO:0000256" key="4">
    <source>
        <dbReference type="ARBA" id="ARBA00022679"/>
    </source>
</evidence>
<evidence type="ECO:0000256" key="8">
    <source>
        <dbReference type="ARBA" id="ARBA00023136"/>
    </source>
</evidence>
<organism evidence="13">
    <name type="scientific">Absidia glauca</name>
    <name type="common">Pin mould</name>
    <dbReference type="NCBI Taxonomy" id="4829"/>
    <lineage>
        <taxon>Eukaryota</taxon>
        <taxon>Fungi</taxon>
        <taxon>Fungi incertae sedis</taxon>
        <taxon>Mucoromycota</taxon>
        <taxon>Mucoromycotina</taxon>
        <taxon>Mucoromycetes</taxon>
        <taxon>Mucorales</taxon>
        <taxon>Cunninghamellaceae</taxon>
        <taxon>Absidia</taxon>
    </lineage>
</organism>
<feature type="transmembrane region" description="Helical" evidence="11">
    <location>
        <begin position="117"/>
        <end position="139"/>
    </location>
</feature>
<keyword evidence="3" id="KW-0489">Methyltransferase</keyword>
<feature type="region of interest" description="Disordered" evidence="10">
    <location>
        <begin position="448"/>
        <end position="483"/>
    </location>
</feature>
<dbReference type="PROSITE" id="PS00092">
    <property type="entry name" value="N6_MTASE"/>
    <property type="match status" value="1"/>
</dbReference>
<proteinExistence type="inferred from homology"/>
<dbReference type="InterPro" id="IPR029063">
    <property type="entry name" value="SAM-dependent_MTases_sf"/>
</dbReference>
<comment type="subcellular location">
    <subcellularLocation>
        <location evidence="1">Membrane</location>
        <topology evidence="1">Multi-pass membrane protein</topology>
    </subcellularLocation>
</comment>
<dbReference type="CDD" id="cd06261">
    <property type="entry name" value="TM_PBP2"/>
    <property type="match status" value="1"/>
</dbReference>
<dbReference type="PANTHER" id="PTHR30028">
    <property type="entry name" value="UPF0014 INNER MEMBRANE PROTEIN YBBM-RELATED"/>
    <property type="match status" value="1"/>
</dbReference>
<feature type="transmembrane region" description="Helical" evidence="11">
    <location>
        <begin position="28"/>
        <end position="51"/>
    </location>
</feature>
<dbReference type="AlphaFoldDB" id="A0A163KUZ4"/>
<dbReference type="GO" id="GO:0008276">
    <property type="term" value="F:protein methyltransferase activity"/>
    <property type="evidence" value="ECO:0007669"/>
    <property type="project" value="InterPro"/>
</dbReference>
<keyword evidence="14" id="KW-1185">Reference proteome</keyword>
<dbReference type="GO" id="GO:0032259">
    <property type="term" value="P:methylation"/>
    <property type="evidence" value="ECO:0007669"/>
    <property type="project" value="UniProtKB-KW"/>
</dbReference>
<feature type="transmembrane region" description="Helical" evidence="11">
    <location>
        <begin position="248"/>
        <end position="273"/>
    </location>
</feature>
<dbReference type="OMA" id="ECGKGMM"/>
<evidence type="ECO:0000256" key="7">
    <source>
        <dbReference type="ARBA" id="ARBA00022989"/>
    </source>
</evidence>
<keyword evidence="9" id="KW-0694">RNA-binding</keyword>
<feature type="transmembrane region" description="Helical" evidence="11">
    <location>
        <begin position="58"/>
        <end position="76"/>
    </location>
</feature>
<dbReference type="Gene3D" id="3.40.50.150">
    <property type="entry name" value="Vaccinia Virus protein VP39"/>
    <property type="match status" value="1"/>
</dbReference>
<keyword evidence="6 11" id="KW-0812">Transmembrane</keyword>
<dbReference type="PANTHER" id="PTHR30028:SF0">
    <property type="entry name" value="PROTEIN ALUMINUM SENSITIVE 3"/>
    <property type="match status" value="1"/>
</dbReference>
<reference evidence="13" key="1">
    <citation type="submission" date="2016-04" db="EMBL/GenBank/DDBJ databases">
        <authorList>
            <person name="Evans L.H."/>
            <person name="Alamgir A."/>
            <person name="Owens N."/>
            <person name="Weber N.D."/>
            <person name="Virtaneva K."/>
            <person name="Barbian K."/>
            <person name="Babar A."/>
            <person name="Rosenke K."/>
        </authorList>
    </citation>
    <scope>NUCLEOTIDE SEQUENCE [LARGE SCALE GENOMIC DNA]</scope>
    <source>
        <strain evidence="13">CBS 101.48</strain>
    </source>
</reference>
<dbReference type="OrthoDB" id="269872at2759"/>
<dbReference type="Gene3D" id="3.30.2350.10">
    <property type="entry name" value="Pseudouridine synthase"/>
    <property type="match status" value="1"/>
</dbReference>
<dbReference type="GO" id="GO:0005886">
    <property type="term" value="C:plasma membrane"/>
    <property type="evidence" value="ECO:0007669"/>
    <property type="project" value="TreeGrafter"/>
</dbReference>
<dbReference type="GO" id="GO:0001522">
    <property type="term" value="P:pseudouridine synthesis"/>
    <property type="evidence" value="ECO:0007669"/>
    <property type="project" value="InterPro"/>
</dbReference>
<dbReference type="EMBL" id="LT553293">
    <property type="protein sequence ID" value="SAM00589.1"/>
    <property type="molecule type" value="Genomic_DNA"/>
</dbReference>
<keyword evidence="8 11" id="KW-0472">Membrane</keyword>
<dbReference type="InterPro" id="IPR005226">
    <property type="entry name" value="UPF0014_fam"/>
</dbReference>
<dbReference type="InterPro" id="IPR000515">
    <property type="entry name" value="MetI-like"/>
</dbReference>
<evidence type="ECO:0000256" key="9">
    <source>
        <dbReference type="PROSITE-ProRule" id="PRU00182"/>
    </source>
</evidence>
<dbReference type="GO" id="GO:0003723">
    <property type="term" value="F:RNA binding"/>
    <property type="evidence" value="ECO:0007669"/>
    <property type="project" value="UniProtKB-KW"/>
</dbReference>
<dbReference type="CDD" id="cd02440">
    <property type="entry name" value="AdoMet_MTases"/>
    <property type="match status" value="1"/>
</dbReference>
<accession>A0A163KUZ4</accession>
<keyword evidence="7 11" id="KW-1133">Transmembrane helix</keyword>
<name>A0A163KUZ4_ABSGL</name>
<dbReference type="GO" id="GO:0055085">
    <property type="term" value="P:transmembrane transport"/>
    <property type="evidence" value="ECO:0007669"/>
    <property type="project" value="InterPro"/>
</dbReference>
<evidence type="ECO:0000313" key="14">
    <source>
        <dbReference type="Proteomes" id="UP000078561"/>
    </source>
</evidence>
<keyword evidence="4" id="KW-0808">Transferase</keyword>
<dbReference type="Proteomes" id="UP000078561">
    <property type="component" value="Unassembled WGS sequence"/>
</dbReference>
<sequence>MTLSYLVAAVGGNGTVVGEPHDPIGTPTLTWINVAIAGCFILFNCVVSFFLDLKLEKSLIIAAVRCLVQLTIMGYILEDVFRSENPFVVMAMTIVLVILGAYETVYNKSKQSYNGMFLSVLMSTACSTLLIGIIGTKWAMDETPFWAPQTFIPTIGMLLGNLLSGMAVALSSCLGSVSSNKEQMETYLAFGASRWEAGQSIAVEAIRLAMLPTINQMSVIGLISIPGMMSGSILGGAPIMNAVRYQQIIMFMISAATAMGVLGAVIFCIQVMIDGHDRLRPERILNGRPSIFGQRIRKWIMNHYRQVVTSRENAHQAFKRGEIIVNGQVSEETRILQEDDRVEIHYNKTQEQLMKLKDVVLDIGYQDDQLAIIWKEPGMNFNLVEQAARYQFTLEQVWFPYVLQKAASGWLLMAKTSDAKEKLNTRYRNDEIRLGMIVLCHGHFPSTISDTEDTDDTEAAPLDDTEETETDLEKESAPTPKSSTLFRSFDVTSVTRSNNADSISTVALDLHTPWGSASVRRFFFHHGHPIIGNSAATRPIKTHRDKGLYMTLHSLVMDTLNDDGKIQLHRPEPEKFKLIRDREHRFWQRACDRRLEELTQAGLEGGQHVESYGKEPLAYILGEKMFYGHRFEIDKTCLIPRPSTETLVDAALAVAPRQRILDLGTGCGNLLLSILAHTPDAQGWGVDISSGALDKATANRDRLDLTDRAHFVLKDMALLTLDDLGDCPVDLIVCNPPYLATPSDQQRAATQQDLALAFEPSEALYAGDDGLAWYVALNDLAARWLAPRGKVVLECGKGMIDRIKVIWAPHWVVVETRKDKQGWDRSLVLERAV</sequence>